<dbReference type="Gene3D" id="3.40.50.150">
    <property type="entry name" value="Vaccinia Virus protein VP39"/>
    <property type="match status" value="1"/>
</dbReference>
<gene>
    <name evidence="2" type="primary">PUB3</name>
    <name evidence="2" type="ORF">SPIL2461_LOCUS11102</name>
</gene>
<dbReference type="Proteomes" id="UP000649617">
    <property type="component" value="Unassembled WGS sequence"/>
</dbReference>
<proteinExistence type="predicted"/>
<dbReference type="OrthoDB" id="428857at2759"/>
<comment type="caution">
    <text evidence="2">The sequence shown here is derived from an EMBL/GenBank/DDBJ whole genome shotgun (WGS) entry which is preliminary data.</text>
</comment>
<feature type="region of interest" description="Disordered" evidence="1">
    <location>
        <begin position="773"/>
        <end position="805"/>
    </location>
</feature>
<feature type="region of interest" description="Disordered" evidence="1">
    <location>
        <begin position="84"/>
        <end position="105"/>
    </location>
</feature>
<feature type="region of interest" description="Disordered" evidence="1">
    <location>
        <begin position="1"/>
        <end position="36"/>
    </location>
</feature>
<name>A0A812RRB8_SYMPI</name>
<keyword evidence="3" id="KW-1185">Reference proteome</keyword>
<dbReference type="InterPro" id="IPR029063">
    <property type="entry name" value="SAM-dependent_MTases_sf"/>
</dbReference>
<sequence>MNMYPTDRSLSAPSHFRFPPPLRPFRRSGDMASTPVSSIASSATNVADVLASLGNDELAAEVGSWSAELQAKVVAAVSALSSTPTSTSASTAVRRRKSNKLDAASSSTAASWLAPAVAPAELTAELAAIQESDRSPAATTVADEEVINFGAMQTPLGNPPVVMVDVSGAIGPDLGGPGDGSADTGGLSGVAGGHGGVVGTTSAPTATTSSATAFLAAAGGDGSTTSAPITTSPTPMPAKAGFLAAYGGDEGPTTAPAPATPTTAQPKPTALPPHPSAQPQSKAPPPPFRGDNIDASSAASPDVPAEVLMAKRPPAELRLPGPEPAPAQRRPATGKEPAMVRPERPGGVRFNTAVFVPDVDWPAYKRRMEGRGAWSVELLPEDLELLAVPDFAALQRLYAGAGTFLVPYSPAANAFFIRRLPPDQRGGRIPKKHANRRVAGWCGDRRLFGVIGDFGILGFITTGAFGRVPASPASTTFAGALCLTASPPEHLVQIVEASQVTASAGQSQLATQPWPPRPDAPIRRPALRASFSAGLEAAQPANRKRALDNLDEGMLARSSHQPVKSRLRTWRRYAAAWEVEGVAVFRLLRDLGLTATHVAIDVPLHKTAPNGECVMTRRPGVRVRRAGTAACPFHAARFGCAFEGPPGRTTRYCRRRTAVTRRWAQGVALASSRYVSEGGPRTEAALGAEGPRGDGVVYVPPPNARLAAQAEPTLVMHPRTLKVHKASPNEADLERAEWVTPYGRWYYGAKNFYRLDGMFPDADACLRCFPPPAEPAEDDVPPAQAEERCDQGESSSSSTVAESLAESGSDSAAVLSSPPMAATLTLAMAASSMIAFADLARQAGAGPPLVDYLTAKGLDRTATLALIVDNVADLVRQVVEPFTAGCTINGAQAMGHSQAPPPATGTDLDAHNDGKKRRFPENMLAGAESVLARVQGSSAAAGQALRLVNGEVVSVEDPQWAPRSLLAIIDGVDAARWALILVEVGKEEDVNMFADWFVANPTKLDQVKRLWLKASWAIALGMRAGKTFKEMAAEVISDTAMFNEVMAYVEPAPKRNPANGNTNDDDQHRVALEAGAAAPTASTGAGPTTTTTEAIAAAVAATGIDGVTRAEDRDDRREDRRDDRRDDRRGDRDQDWRRGGGRGCRQQYQQWTHDEDRQGDRRQWDAWGQQSGATGGDKEIILLSFFDGIGAAPYILDRHFGKLKAAFAWEIDGACRRVAEERLPWLKQRGDLTKDSADDVASIIEEVDPGGEAIIVVTMAPPCQDFSLIRSDGPGHRGKNGGLFLKATGFVDDIKRRLPRRRFGTLAENTTMRKEDAQIISDELDCQPVLVCASDISRPRLFWLSIDWSDVRQDPATGAHLVWSVQDGWDRLRLDATRLSTDDFDLAGLKFHPAVFCGRRCMPCSTTPAPDENGRPAPRNQRGEALLEDDGGRLVVPPPDVKEQLHGASTGGKRWHWGVAPRCSTIDFVAGILKPGLSMACRPPQAPAAAPEHGVGPIVFWQLAADMAHPTTARPVLEPASEFLLVIRGQLRHDIHRIRREVRQEIQQLIEDGPRPPRPLRRLDYPDMNGITDDLTNGFDMVGKVRPGPGWRKRTDGRYNDPEHMQDVCRRNRQYVQNRLQRPTPSQHAKQLLQELVEEQRLGRVVGPLRAPADWPCQTVALPHISGCDALLDAPDTDLVAFGHDMLNAYRQWPVRRPEHCATFLPTAAGVTLWMHMAMRFAASVWNFNRAADAVQLVVRALVLLLGGHYLTPWTSTTLPTPPSTPSTAYSAMIREVLDTGVLDPPAAQRLSGKLGFLTQAVFGRTDTNLTRKLVDALLASAALLDHIQPRFVPYSEPRSTQATIFADAFFVDQGRHIKAGHVPNDAGRHRNQRRRNGWGYVVQIDDQVFYDFGEAPPWFLDVFAERKAFIYALEILAQVLAIATFAARLPPLWTAYIDNVAGQCALTKGYGNNGAVNGMVAAMWGLAAAQAWAPTSSGYHRQTTFPTLSPGDEILQILYQAGTSTQYATASAPAELLNIAF</sequence>
<accession>A0A812RRB8</accession>
<dbReference type="EMBL" id="CAJNIZ010021557">
    <property type="protein sequence ID" value="CAE7453112.1"/>
    <property type="molecule type" value="Genomic_DNA"/>
</dbReference>
<evidence type="ECO:0000313" key="2">
    <source>
        <dbReference type="EMBL" id="CAE7453112.1"/>
    </source>
</evidence>
<feature type="compositionally biased region" description="Basic and acidic residues" evidence="1">
    <location>
        <begin position="1108"/>
        <end position="1138"/>
    </location>
</feature>
<protein>
    <submittedName>
        <fullName evidence="2">PUB3 protein</fullName>
    </submittedName>
</protein>
<feature type="region of interest" description="Disordered" evidence="1">
    <location>
        <begin position="1574"/>
        <end position="1603"/>
    </location>
</feature>
<feature type="compositionally biased region" description="Low complexity" evidence="1">
    <location>
        <begin position="219"/>
        <end position="233"/>
    </location>
</feature>
<organism evidence="2 3">
    <name type="scientific">Symbiodinium pilosum</name>
    <name type="common">Dinoflagellate</name>
    <dbReference type="NCBI Taxonomy" id="2952"/>
    <lineage>
        <taxon>Eukaryota</taxon>
        <taxon>Sar</taxon>
        <taxon>Alveolata</taxon>
        <taxon>Dinophyceae</taxon>
        <taxon>Suessiales</taxon>
        <taxon>Symbiodiniaceae</taxon>
        <taxon>Symbiodinium</taxon>
    </lineage>
</organism>
<feature type="region of interest" description="Disordered" evidence="1">
    <location>
        <begin position="1108"/>
        <end position="1172"/>
    </location>
</feature>
<evidence type="ECO:0000313" key="3">
    <source>
        <dbReference type="Proteomes" id="UP000649617"/>
    </source>
</evidence>
<feature type="region of interest" description="Disordered" evidence="1">
    <location>
        <begin position="314"/>
        <end position="345"/>
    </location>
</feature>
<feature type="compositionally biased region" description="Low complexity" evidence="1">
    <location>
        <begin position="793"/>
        <end position="805"/>
    </location>
</feature>
<feature type="compositionally biased region" description="Basic and acidic residues" evidence="1">
    <location>
        <begin position="1152"/>
        <end position="1164"/>
    </location>
</feature>
<reference evidence="2" key="1">
    <citation type="submission" date="2021-02" db="EMBL/GenBank/DDBJ databases">
        <authorList>
            <person name="Dougan E. K."/>
            <person name="Rhodes N."/>
            <person name="Thang M."/>
            <person name="Chan C."/>
        </authorList>
    </citation>
    <scope>NUCLEOTIDE SEQUENCE</scope>
</reference>
<feature type="compositionally biased region" description="Low complexity" evidence="1">
    <location>
        <begin position="252"/>
        <end position="268"/>
    </location>
</feature>
<evidence type="ECO:0000256" key="1">
    <source>
        <dbReference type="SAM" id="MobiDB-lite"/>
    </source>
</evidence>
<feature type="compositionally biased region" description="Pro residues" evidence="1">
    <location>
        <begin position="269"/>
        <end position="288"/>
    </location>
</feature>
<feature type="compositionally biased region" description="Basic and acidic residues" evidence="1">
    <location>
        <begin position="1593"/>
        <end position="1603"/>
    </location>
</feature>
<dbReference type="SUPFAM" id="SSF53335">
    <property type="entry name" value="S-adenosyl-L-methionine-dependent methyltransferases"/>
    <property type="match status" value="1"/>
</dbReference>
<feature type="region of interest" description="Disordered" evidence="1">
    <location>
        <begin position="219"/>
        <end position="301"/>
    </location>
</feature>